<feature type="region of interest" description="Disordered" evidence="1">
    <location>
        <begin position="93"/>
        <end position="141"/>
    </location>
</feature>
<feature type="region of interest" description="Disordered" evidence="1">
    <location>
        <begin position="425"/>
        <end position="467"/>
    </location>
</feature>
<feature type="non-terminal residue" evidence="2">
    <location>
        <position position="1"/>
    </location>
</feature>
<feature type="region of interest" description="Disordered" evidence="1">
    <location>
        <begin position="575"/>
        <end position="614"/>
    </location>
</feature>
<accession>E4XX68</accession>
<evidence type="ECO:0000256" key="1">
    <source>
        <dbReference type="SAM" id="MobiDB-lite"/>
    </source>
</evidence>
<protein>
    <submittedName>
        <fullName evidence="2">Uncharacterized protein</fullName>
    </submittedName>
</protein>
<feature type="region of interest" description="Disordered" evidence="1">
    <location>
        <begin position="226"/>
        <end position="268"/>
    </location>
</feature>
<organism evidence="2">
    <name type="scientific">Oikopleura dioica</name>
    <name type="common">Tunicate</name>
    <dbReference type="NCBI Taxonomy" id="34765"/>
    <lineage>
        <taxon>Eukaryota</taxon>
        <taxon>Metazoa</taxon>
        <taxon>Chordata</taxon>
        <taxon>Tunicata</taxon>
        <taxon>Appendicularia</taxon>
        <taxon>Copelata</taxon>
        <taxon>Oikopleuridae</taxon>
        <taxon>Oikopleura</taxon>
    </lineage>
</organism>
<sequence length="1161" mass="129951">CQGFHGGSPIGTVMATVPDRNLSIAPHNIPLRLSDIPLSNSNRAPSVDVKQKSLDTKVKKAFSAPSAKLAVYEASATGMPVLPLSPDIARLSDLSIDSGPPASLTSDPDLSSTDSESTTEECLTESDLDDAHTTTSYIPSSDHEMPPLSLSCYSSWLYILRQSAAVRAQTERSVNVSSLNAPPPSIPDSNPVYLGCDPDPREFCPPMTWHPPLAIDRVHYDTYDPNAEPDNDSILDLGERIPSTWTPEDSSVKPPKTTQKPDQSTASSPAVALAYTTFGEPKIPFTPPPASSLSTDSSPGLFDYATVQTAQVSHFVLYNTILSIIHRGTVRELFFLAMSTPCSQYLGHARCLRGLTDEQRRQVIGPFTSVERSKFNARFHPTRLEHTIALENYSRLYEICVPDTSADFPPLPEQPPAFKYIEERTRREAQSSYKEPLPHGSFGMRGNGSFPSADQDARSESSDDLQTLENRGQLPHAFEPPQADDQPALPETNPVIVTQLRGPYLAPLEGPEPETFDEFLECLDRDLRHGPLQFDSSDRPKDSSPTTKDPIDLWLKTPQVLSAMEPVHLEAISLRSTDSATPPRYPQPESHHPRSDFYNSTDDKRSKEVLKRQQAQHSLFPTGMTQTVFDSNRRNFQVPADQSACVEQRACLVLPPTVVPVFYESHLRDSRKTKKAVNHVQEVANTHVINFVHPVKPEYDSVRYDLAPDAYRLLFVRENIRWEHDADDDNPRRFRFNEEVKTLSELIRIDPETQVPYFPAGAFNQILAQYFYPRSLGTGYRRLLNLRAENGEHDELTALYPDILKRFRCFSNHRAYKFRSVADYLFHNDDSRFATTDVQAEITRPQLFILRYSFLEPTLFGSRAKRPWVLLLPDCDLHSWGPLEGFAILCAKDELIKKSMVAAESDAVPGLAGVPHLLAQRPGIPDAFILSISIGSTRPDTRPAEVPSISPRWDLRHGGRFLVALYCGLVKRVSLSRAAKLGITSAAYDLVMADRSDVNKYYEVRESESGELVRTRRPGVFPPSLSGTYRPVYSNDPESDAEPKLLFYEHIVFEGLGFSHKVINIGDNWITTVSGATYNASRGGPRLLLVRREPIETELFSAFLSLPAFILDNWQRIHERCRRNNPGSPELQRAFSLSDVTFSAVFNSLCSFMFSAINYII</sequence>
<dbReference type="AlphaFoldDB" id="E4XX68"/>
<feature type="compositionally biased region" description="Acidic residues" evidence="1">
    <location>
        <begin position="117"/>
        <end position="128"/>
    </location>
</feature>
<dbReference type="InParanoid" id="E4XX68"/>
<reference evidence="2" key="1">
    <citation type="journal article" date="2010" name="Science">
        <title>Plasticity of animal genome architecture unmasked by rapid evolution of a pelagic tunicate.</title>
        <authorList>
            <person name="Denoeud F."/>
            <person name="Henriet S."/>
            <person name="Mungpakdee S."/>
            <person name="Aury J.M."/>
            <person name="Da Silva C."/>
            <person name="Brinkmann H."/>
            <person name="Mikhaleva J."/>
            <person name="Olsen L.C."/>
            <person name="Jubin C."/>
            <person name="Canestro C."/>
            <person name="Bouquet J.M."/>
            <person name="Danks G."/>
            <person name="Poulain J."/>
            <person name="Campsteijn C."/>
            <person name="Adamski M."/>
            <person name="Cross I."/>
            <person name="Yadetie F."/>
            <person name="Muffato M."/>
            <person name="Louis A."/>
            <person name="Butcher S."/>
            <person name="Tsagkogeorga G."/>
            <person name="Konrad A."/>
            <person name="Singh S."/>
            <person name="Jensen M.F."/>
            <person name="Cong E.H."/>
            <person name="Eikeseth-Otteraa H."/>
            <person name="Noel B."/>
            <person name="Anthouard V."/>
            <person name="Porcel B.M."/>
            <person name="Kachouri-Lafond R."/>
            <person name="Nishino A."/>
            <person name="Ugolini M."/>
            <person name="Chourrout P."/>
            <person name="Nishida H."/>
            <person name="Aasland R."/>
            <person name="Huzurbazar S."/>
            <person name="Westhof E."/>
            <person name="Delsuc F."/>
            <person name="Lehrach H."/>
            <person name="Reinhardt R."/>
            <person name="Weissenbach J."/>
            <person name="Roy S.W."/>
            <person name="Artiguenave F."/>
            <person name="Postlethwait J.H."/>
            <person name="Manak J.R."/>
            <person name="Thompson E.M."/>
            <person name="Jaillon O."/>
            <person name="Du Pasquier L."/>
            <person name="Boudinot P."/>
            <person name="Liberles D.A."/>
            <person name="Volff J.N."/>
            <person name="Philippe H."/>
            <person name="Lenhard B."/>
            <person name="Roest Crollius H."/>
            <person name="Wincker P."/>
            <person name="Chourrout D."/>
        </authorList>
    </citation>
    <scope>NUCLEOTIDE SEQUENCE [LARGE SCALE GENOMIC DNA]</scope>
</reference>
<feature type="region of interest" description="Disordered" evidence="1">
    <location>
        <begin position="531"/>
        <end position="551"/>
    </location>
</feature>
<evidence type="ECO:0000313" key="2">
    <source>
        <dbReference type="EMBL" id="CBY14262.1"/>
    </source>
</evidence>
<keyword evidence="3" id="KW-1185">Reference proteome</keyword>
<gene>
    <name evidence="2" type="ORF">GSOID_T00007248001</name>
</gene>
<name>E4XX68_OIKDI</name>
<feature type="compositionally biased region" description="Low complexity" evidence="1">
    <location>
        <begin position="103"/>
        <end position="116"/>
    </location>
</feature>
<evidence type="ECO:0000313" key="3">
    <source>
        <dbReference type="Proteomes" id="UP000001307"/>
    </source>
</evidence>
<proteinExistence type="predicted"/>
<feature type="compositionally biased region" description="Polar residues" evidence="1">
    <location>
        <begin position="256"/>
        <end position="268"/>
    </location>
</feature>
<dbReference type="EMBL" id="FN653268">
    <property type="protein sequence ID" value="CBY14262.1"/>
    <property type="molecule type" value="Genomic_DNA"/>
</dbReference>
<feature type="compositionally biased region" description="Basic and acidic residues" evidence="1">
    <location>
        <begin position="589"/>
        <end position="611"/>
    </location>
</feature>
<dbReference type="Proteomes" id="UP000001307">
    <property type="component" value="Unassembled WGS sequence"/>
</dbReference>